<keyword evidence="5" id="KW-1185">Reference proteome</keyword>
<comment type="caution">
    <text evidence="4">The sequence shown here is derived from an EMBL/GenBank/DDBJ whole genome shotgun (WGS) entry which is preliminary data.</text>
</comment>
<dbReference type="InterPro" id="IPR018900">
    <property type="entry name" value="Curli_CsgE"/>
</dbReference>
<dbReference type="Proteomes" id="UP000051221">
    <property type="component" value="Unassembled WGS sequence"/>
</dbReference>
<evidence type="ECO:0000256" key="2">
    <source>
        <dbReference type="ARBA" id="ARBA00014024"/>
    </source>
</evidence>
<dbReference type="OMA" id="VGHDFYR"/>
<protein>
    <recommendedName>
        <fullName evidence="2">Curli production assembly/transport component CsgE</fullName>
    </recommendedName>
</protein>
<name>A0A0Q2RV24_VIBFU</name>
<dbReference type="AlphaFoldDB" id="A0A0Q2RV24"/>
<organism evidence="4 5">
    <name type="scientific">Vibrio furnissii</name>
    <dbReference type="NCBI Taxonomy" id="29494"/>
    <lineage>
        <taxon>Bacteria</taxon>
        <taxon>Pseudomonadati</taxon>
        <taxon>Pseudomonadota</taxon>
        <taxon>Gammaproteobacteria</taxon>
        <taxon>Vibrionales</taxon>
        <taxon>Vibrionaceae</taxon>
        <taxon>Vibrio</taxon>
    </lineage>
</organism>
<proteinExistence type="predicted"/>
<evidence type="ECO:0000256" key="3">
    <source>
        <dbReference type="ARBA" id="ARBA00022729"/>
    </source>
</evidence>
<comment type="function">
    <text evidence="1">May be involved in the biogenesis of curli organelles.</text>
</comment>
<gene>
    <name evidence="4" type="ORF">AMR76_01150</name>
</gene>
<reference evidence="4 5" key="1">
    <citation type="submission" date="2015-08" db="EMBL/GenBank/DDBJ databases">
        <title>Antibacterial properties of a collection of Vibrionaceae strains.</title>
        <authorList>
            <person name="Giubergia S."/>
        </authorList>
    </citation>
    <scope>NUCLEOTIDE SEQUENCE [LARGE SCALE GENOMIC DNA]</scope>
    <source>
        <strain evidence="4 5">S0821</strain>
    </source>
</reference>
<dbReference type="EMBL" id="LKHS01000001">
    <property type="protein sequence ID" value="KQH87926.1"/>
    <property type="molecule type" value="Genomic_DNA"/>
</dbReference>
<evidence type="ECO:0000256" key="1">
    <source>
        <dbReference type="ARBA" id="ARBA00003989"/>
    </source>
</evidence>
<evidence type="ECO:0000313" key="5">
    <source>
        <dbReference type="Proteomes" id="UP000051221"/>
    </source>
</evidence>
<accession>A0A0Q2RV24</accession>
<dbReference type="InParanoid" id="A0A0Q2RV24"/>
<dbReference type="FunCoup" id="A0A0Q2RV24">
    <property type="interactions" value="54"/>
</dbReference>
<evidence type="ECO:0000313" key="4">
    <source>
        <dbReference type="EMBL" id="KQH87926.1"/>
    </source>
</evidence>
<dbReference type="Pfam" id="PF10627">
    <property type="entry name" value="CsgE"/>
    <property type="match status" value="1"/>
</dbReference>
<sequence length="124" mass="14138">MENGQQLESNDSLNLNDVNGLIIDRTMTGIGSNFYTEFSKYMNESQPDLNENFTVKERATASQGSIITVWHSQKVVYRTTLSPGARQAREKAQAAVATVSNYLLRWKIERLYSDTFDLDHDELQ</sequence>
<keyword evidence="3" id="KW-0732">Signal</keyword>